<dbReference type="EMBL" id="JAQQBS010000002">
    <property type="protein sequence ID" value="KAK0172581.1"/>
    <property type="molecule type" value="Genomic_DNA"/>
</dbReference>
<dbReference type="InterPro" id="IPR001680">
    <property type="entry name" value="WD40_rpt"/>
</dbReference>
<keyword evidence="1 3" id="KW-0853">WD repeat</keyword>
<dbReference type="InterPro" id="IPR045151">
    <property type="entry name" value="DCAF8"/>
</dbReference>
<dbReference type="SUPFAM" id="SSF48452">
    <property type="entry name" value="TPR-like"/>
    <property type="match status" value="1"/>
</dbReference>
<dbReference type="PROSITE" id="PS50294">
    <property type="entry name" value="WD_REPEATS_REGION"/>
    <property type="match status" value="1"/>
</dbReference>
<gene>
    <name evidence="5" type="ORF">PV328_005882</name>
</gene>
<dbReference type="Gene3D" id="1.25.40.10">
    <property type="entry name" value="Tetratricopeptide repeat domain"/>
    <property type="match status" value="1"/>
</dbReference>
<dbReference type="InterPro" id="IPR019734">
    <property type="entry name" value="TPR_rpt"/>
</dbReference>
<sequence length="674" mass="76530">MDSSLRIKYEDPQLLHLLRQRENNELTGRTLSNKLYVTDTLISRLGLEKELDGHRGCVNCLEWNESGRILASASDDMHLIVWDPFRYKRKLTFHTGHSGNIFSVKFMPKSNDSTVVTGAGDSGVRTHDISVSETTLICSCHTNRVKRIATARAIPFIFWSAAEDGLILQHDTRIRHNCKSNDCKNVLVDLVNHAGRRAEAKCVAVNPTRPELVAVGANDPYVRMYDRRMIKIGQVPAGPTMYDDWPIPPPSTPGKGDPDDNIPVGCAQYFIAGHLRSPRLRDNCRCFTSTYITFSADGSELLVNMGGEQIYLFDINKNNNSRILQCNVNSDNFTESLKCSEPQDNKDDISRSAYEPTYQFINATSSDTKEIPERIEKLKHEADLKFQQQHYTQAINFYNEAINKCPHVAVLYANRAAALMKRRWDGDIYSALRDCQTTLVLNPENVKAHFRLARCLHDLNRPIEASRVIDDFRDKFSNYSSNSSYRALRKDITEAMNAGGDDTNSYQVQISAYEYQWRHNTTDYKLRFCGHCNTTTDIKEANYFGNDRYIVAGSDDGSFFIWDRFTTNIVRVLRGDERIVNCLQPHPSTCLLATSGIDPVIRLWSPLPEDGSVNEREIENFHEAASANQVRMNRDPFNMMMINMGYRLAGDSIIEDEDDPSDPSIIHPGNCRTS</sequence>
<reference evidence="5" key="1">
    <citation type="journal article" date="2023" name="bioRxiv">
        <title>Scaffold-level genome assemblies of two parasitoid biocontrol wasps reveal the parthenogenesis mechanism and an associated novel virus.</title>
        <authorList>
            <person name="Inwood S."/>
            <person name="Skelly J."/>
            <person name="Guhlin J."/>
            <person name="Harrop T."/>
            <person name="Goldson S."/>
            <person name="Dearden P."/>
        </authorList>
    </citation>
    <scope>NUCLEOTIDE SEQUENCE</scope>
    <source>
        <strain evidence="5">Irish</strain>
        <tissue evidence="5">Whole body</tissue>
    </source>
</reference>
<dbReference type="GO" id="GO:0080008">
    <property type="term" value="C:Cul4-RING E3 ubiquitin ligase complex"/>
    <property type="evidence" value="ECO:0007669"/>
    <property type="project" value="TreeGrafter"/>
</dbReference>
<keyword evidence="2" id="KW-0677">Repeat</keyword>
<dbReference type="SMART" id="SM00028">
    <property type="entry name" value="TPR"/>
    <property type="match status" value="2"/>
</dbReference>
<dbReference type="PROSITE" id="PS50082">
    <property type="entry name" value="WD_REPEATS_2"/>
    <property type="match status" value="2"/>
</dbReference>
<dbReference type="InterPro" id="IPR011990">
    <property type="entry name" value="TPR-like_helical_dom_sf"/>
</dbReference>
<protein>
    <recommendedName>
        <fullName evidence="7">WD and tetratricopeptide repeats protein 1</fullName>
    </recommendedName>
</protein>
<evidence type="ECO:0008006" key="7">
    <source>
        <dbReference type="Google" id="ProtNLM"/>
    </source>
</evidence>
<accession>A0AA39FNB1</accession>
<evidence type="ECO:0000256" key="1">
    <source>
        <dbReference type="ARBA" id="ARBA00022574"/>
    </source>
</evidence>
<comment type="caution">
    <text evidence="5">The sequence shown here is derived from an EMBL/GenBank/DDBJ whole genome shotgun (WGS) entry which is preliminary data.</text>
</comment>
<dbReference type="Pfam" id="PF00400">
    <property type="entry name" value="WD40"/>
    <property type="match status" value="3"/>
</dbReference>
<proteinExistence type="predicted"/>
<feature type="repeat" description="WD" evidence="3">
    <location>
        <begin position="51"/>
        <end position="83"/>
    </location>
</feature>
<organism evidence="5 6">
    <name type="scientific">Microctonus aethiopoides</name>
    <dbReference type="NCBI Taxonomy" id="144406"/>
    <lineage>
        <taxon>Eukaryota</taxon>
        <taxon>Metazoa</taxon>
        <taxon>Ecdysozoa</taxon>
        <taxon>Arthropoda</taxon>
        <taxon>Hexapoda</taxon>
        <taxon>Insecta</taxon>
        <taxon>Pterygota</taxon>
        <taxon>Neoptera</taxon>
        <taxon>Endopterygota</taxon>
        <taxon>Hymenoptera</taxon>
        <taxon>Apocrita</taxon>
        <taxon>Ichneumonoidea</taxon>
        <taxon>Braconidae</taxon>
        <taxon>Euphorinae</taxon>
        <taxon>Microctonus</taxon>
    </lineage>
</organism>
<dbReference type="InterPro" id="IPR036322">
    <property type="entry name" value="WD40_repeat_dom_sf"/>
</dbReference>
<evidence type="ECO:0000256" key="3">
    <source>
        <dbReference type="PROSITE-ProRule" id="PRU00221"/>
    </source>
</evidence>
<feature type="region of interest" description="Disordered" evidence="4">
    <location>
        <begin position="653"/>
        <end position="674"/>
    </location>
</feature>
<dbReference type="InterPro" id="IPR015943">
    <property type="entry name" value="WD40/YVTN_repeat-like_dom_sf"/>
</dbReference>
<reference evidence="5" key="2">
    <citation type="submission" date="2023-03" db="EMBL/GenBank/DDBJ databases">
        <authorList>
            <person name="Inwood S.N."/>
            <person name="Skelly J.G."/>
            <person name="Guhlin J."/>
            <person name="Harrop T.W.R."/>
            <person name="Goldson S.G."/>
            <person name="Dearden P.K."/>
        </authorList>
    </citation>
    <scope>NUCLEOTIDE SEQUENCE</scope>
    <source>
        <strain evidence="5">Irish</strain>
        <tissue evidence="5">Whole body</tissue>
    </source>
</reference>
<dbReference type="SMART" id="SM00320">
    <property type="entry name" value="WD40"/>
    <property type="match status" value="7"/>
</dbReference>
<dbReference type="Proteomes" id="UP001168990">
    <property type="component" value="Unassembled WGS sequence"/>
</dbReference>
<evidence type="ECO:0000313" key="5">
    <source>
        <dbReference type="EMBL" id="KAK0172581.1"/>
    </source>
</evidence>
<dbReference type="GO" id="GO:0045717">
    <property type="term" value="P:negative regulation of fatty acid biosynthetic process"/>
    <property type="evidence" value="ECO:0007669"/>
    <property type="project" value="TreeGrafter"/>
</dbReference>
<name>A0AA39FNB1_9HYME</name>
<dbReference type="PANTHER" id="PTHR15574:SF40">
    <property type="entry name" value="WD AND TETRATRICOPEPTIDE REPEATS PROTEIN 1"/>
    <property type="match status" value="1"/>
</dbReference>
<evidence type="ECO:0000313" key="6">
    <source>
        <dbReference type="Proteomes" id="UP001168990"/>
    </source>
</evidence>
<feature type="repeat" description="WD" evidence="3">
    <location>
        <begin position="573"/>
        <end position="605"/>
    </location>
</feature>
<dbReference type="SUPFAM" id="SSF50978">
    <property type="entry name" value="WD40 repeat-like"/>
    <property type="match status" value="1"/>
</dbReference>
<dbReference type="PANTHER" id="PTHR15574">
    <property type="entry name" value="WD REPEAT DOMAIN-CONTAINING FAMILY"/>
    <property type="match status" value="1"/>
</dbReference>
<evidence type="ECO:0000256" key="4">
    <source>
        <dbReference type="SAM" id="MobiDB-lite"/>
    </source>
</evidence>
<dbReference type="GO" id="GO:0005737">
    <property type="term" value="C:cytoplasm"/>
    <property type="evidence" value="ECO:0007669"/>
    <property type="project" value="TreeGrafter"/>
</dbReference>
<dbReference type="Gene3D" id="2.130.10.10">
    <property type="entry name" value="YVTN repeat-like/Quinoprotein amine dehydrogenase"/>
    <property type="match status" value="2"/>
</dbReference>
<keyword evidence="6" id="KW-1185">Reference proteome</keyword>
<evidence type="ECO:0000256" key="2">
    <source>
        <dbReference type="ARBA" id="ARBA00022737"/>
    </source>
</evidence>
<dbReference type="AlphaFoldDB" id="A0AA39FNB1"/>